<accession>A0A816RYS6</accession>
<sequence>MVVSQRSHSFSPQLLLKRSLGSSCQTHSKFSKKVNIDQKTYSVVFFQNEK</sequence>
<evidence type="ECO:0000313" key="1">
    <source>
        <dbReference type="EMBL" id="CAF2079037.1"/>
    </source>
</evidence>
<dbReference type="EMBL" id="HG994365">
    <property type="protein sequence ID" value="CAF2079037.1"/>
    <property type="molecule type" value="Genomic_DNA"/>
</dbReference>
<organism evidence="1">
    <name type="scientific">Brassica napus</name>
    <name type="common">Rape</name>
    <dbReference type="NCBI Taxonomy" id="3708"/>
    <lineage>
        <taxon>Eukaryota</taxon>
        <taxon>Viridiplantae</taxon>
        <taxon>Streptophyta</taxon>
        <taxon>Embryophyta</taxon>
        <taxon>Tracheophyta</taxon>
        <taxon>Spermatophyta</taxon>
        <taxon>Magnoliopsida</taxon>
        <taxon>eudicotyledons</taxon>
        <taxon>Gunneridae</taxon>
        <taxon>Pentapetalae</taxon>
        <taxon>rosids</taxon>
        <taxon>malvids</taxon>
        <taxon>Brassicales</taxon>
        <taxon>Brassicaceae</taxon>
        <taxon>Brassiceae</taxon>
        <taxon>Brassica</taxon>
    </lineage>
</organism>
<gene>
    <name evidence="1" type="ORF">DARMORV10_C01P50490.1</name>
</gene>
<proteinExistence type="predicted"/>
<reference evidence="1" key="1">
    <citation type="submission" date="2021-01" db="EMBL/GenBank/DDBJ databases">
        <authorList>
            <consortium name="Genoscope - CEA"/>
            <person name="William W."/>
        </authorList>
    </citation>
    <scope>NUCLEOTIDE SEQUENCE</scope>
</reference>
<dbReference type="Proteomes" id="UP001295469">
    <property type="component" value="Chromosome C01"/>
</dbReference>
<protein>
    <submittedName>
        <fullName evidence="1">(rape) hypothetical protein</fullName>
    </submittedName>
</protein>
<name>A0A816RYS6_BRANA</name>
<dbReference type="AlphaFoldDB" id="A0A816RYS6"/>